<evidence type="ECO:0000313" key="2">
    <source>
        <dbReference type="EMBL" id="BBH52844.1"/>
    </source>
</evidence>
<dbReference type="PANTHER" id="PTHR22617">
    <property type="entry name" value="CHEMOTAXIS SENSOR HISTIDINE KINASE-RELATED"/>
    <property type="match status" value="1"/>
</dbReference>
<dbReference type="InterPro" id="IPR002545">
    <property type="entry name" value="CheW-lke_dom"/>
</dbReference>
<name>A0A4P2VLJ5_FLUSA</name>
<dbReference type="OrthoDB" id="5296502at2"/>
<dbReference type="GO" id="GO:0007165">
    <property type="term" value="P:signal transduction"/>
    <property type="evidence" value="ECO:0007669"/>
    <property type="project" value="InterPro"/>
</dbReference>
<dbReference type="PROSITE" id="PS50851">
    <property type="entry name" value="CHEW"/>
    <property type="match status" value="1"/>
</dbReference>
<gene>
    <name evidence="2" type="ORF">JCM31447_12870</name>
</gene>
<dbReference type="GO" id="GO:0005829">
    <property type="term" value="C:cytosol"/>
    <property type="evidence" value="ECO:0007669"/>
    <property type="project" value="TreeGrafter"/>
</dbReference>
<evidence type="ECO:0000259" key="1">
    <source>
        <dbReference type="PROSITE" id="PS50851"/>
    </source>
</evidence>
<dbReference type="InterPro" id="IPR036061">
    <property type="entry name" value="CheW-like_dom_sf"/>
</dbReference>
<feature type="domain" description="CheW-like" evidence="1">
    <location>
        <begin position="9"/>
        <end position="149"/>
    </location>
</feature>
<reference evidence="2 3" key="1">
    <citation type="submission" date="2018-12" db="EMBL/GenBank/DDBJ databases">
        <title>Rubrispira sanarue gen. nov., sp., nov., a member of the order Silvanigrellales, isolated from a brackish lake in Hamamatsu Japan.</title>
        <authorList>
            <person name="Maejima Y."/>
            <person name="Iino T."/>
            <person name="Muraguchi Y."/>
            <person name="Fukuda K."/>
            <person name="Nojiri H."/>
            <person name="Ohkuma M."/>
            <person name="Moriuchi R."/>
            <person name="Dohra H."/>
            <person name="Kimbara K."/>
            <person name="Shintani M."/>
        </authorList>
    </citation>
    <scope>NUCLEOTIDE SEQUENCE [LARGE SCALE GENOMIC DNA]</scope>
    <source>
        <strain evidence="2 3">RF1110005</strain>
    </source>
</reference>
<dbReference type="Pfam" id="PF01584">
    <property type="entry name" value="CheW"/>
    <property type="match status" value="1"/>
</dbReference>
<dbReference type="EMBL" id="AP019368">
    <property type="protein sequence ID" value="BBH52844.1"/>
    <property type="molecule type" value="Genomic_DNA"/>
</dbReference>
<dbReference type="GO" id="GO:0006935">
    <property type="term" value="P:chemotaxis"/>
    <property type="evidence" value="ECO:0007669"/>
    <property type="project" value="InterPro"/>
</dbReference>
<dbReference type="Proteomes" id="UP000291236">
    <property type="component" value="Chromosome"/>
</dbReference>
<dbReference type="SUPFAM" id="SSF50341">
    <property type="entry name" value="CheW-like"/>
    <property type="match status" value="1"/>
</dbReference>
<sequence length="164" mass="18916">MEQNYEIEENKYLIFKLLNEDYACNLLQIKEVIKSINIKPVPFMVPYFKGIINLRGKILSIIDFRIKVSPIFNDDENKGIILVVESKDLSLGVIVDDLISVQTINKEEIQQNKEMKYTIDNKFIIGNYILKESLVTVIDLASSISEEELKAIKDNENLNISFNL</sequence>
<dbReference type="Gene3D" id="2.30.30.40">
    <property type="entry name" value="SH3 Domains"/>
    <property type="match status" value="1"/>
</dbReference>
<dbReference type="KEGG" id="sbf:JCM31447_12870"/>
<accession>A0A4P2VLJ5</accession>
<dbReference type="InterPro" id="IPR039315">
    <property type="entry name" value="CheW"/>
</dbReference>
<protein>
    <submittedName>
        <fullName evidence="2">Chemotaxis protein CheW</fullName>
    </submittedName>
</protein>
<dbReference type="Gene3D" id="2.40.50.180">
    <property type="entry name" value="CheA-289, Domain 4"/>
    <property type="match status" value="1"/>
</dbReference>
<organism evidence="2 3">
    <name type="scientific">Fluviispira sanaruensis</name>
    <dbReference type="NCBI Taxonomy" id="2493639"/>
    <lineage>
        <taxon>Bacteria</taxon>
        <taxon>Pseudomonadati</taxon>
        <taxon>Bdellovibrionota</taxon>
        <taxon>Oligoflexia</taxon>
        <taxon>Silvanigrellales</taxon>
        <taxon>Silvanigrellaceae</taxon>
        <taxon>Fluviispira</taxon>
    </lineage>
</organism>
<keyword evidence="3" id="KW-1185">Reference proteome</keyword>
<dbReference type="AlphaFoldDB" id="A0A4P2VLJ5"/>
<dbReference type="RefSeq" id="WP_130607668.1">
    <property type="nucleotide sequence ID" value="NZ_AP019368.1"/>
</dbReference>
<dbReference type="SMART" id="SM00260">
    <property type="entry name" value="CheW"/>
    <property type="match status" value="1"/>
</dbReference>
<evidence type="ECO:0000313" key="3">
    <source>
        <dbReference type="Proteomes" id="UP000291236"/>
    </source>
</evidence>
<proteinExistence type="predicted"/>
<dbReference type="PANTHER" id="PTHR22617:SF23">
    <property type="entry name" value="CHEMOTAXIS PROTEIN CHEW"/>
    <property type="match status" value="1"/>
</dbReference>